<dbReference type="EMBL" id="JACYGY010000001">
    <property type="protein sequence ID" value="MBE9461623.1"/>
    <property type="molecule type" value="Genomic_DNA"/>
</dbReference>
<feature type="compositionally biased region" description="Polar residues" evidence="1">
    <location>
        <begin position="140"/>
        <end position="150"/>
    </location>
</feature>
<evidence type="ECO:0000313" key="3">
    <source>
        <dbReference type="Proteomes" id="UP000634134"/>
    </source>
</evidence>
<proteinExistence type="predicted"/>
<protein>
    <submittedName>
        <fullName evidence="2">SRPBCC domain-containing protein</fullName>
    </submittedName>
</protein>
<reference evidence="3" key="1">
    <citation type="submission" date="2023-07" db="EMBL/GenBank/DDBJ databases">
        <title>Dyadobacter sp. nov 'subterranea' isolated from contaminted grondwater.</title>
        <authorList>
            <person name="Szabo I."/>
            <person name="Al-Omari J."/>
            <person name="Szerdahelyi S.G."/>
            <person name="Rado J."/>
        </authorList>
    </citation>
    <scope>NUCLEOTIDE SEQUENCE [LARGE SCALE GENOMIC DNA]</scope>
    <source>
        <strain evidence="3">UP-52</strain>
    </source>
</reference>
<accession>A0ABR9W830</accession>
<sequence>MAASDFSTTLWVDQSPLEAFNAINNVRGWWSEEIEGDSDKLNDEFDYHFVDVHRCKMKLIEVIPGKKVVWLVLENYFKFTKDKNEWEGNKISFDIADVDGKTRIVFAHLGLVPEYECFEICRNAWTQYIQHSLASLISTGKGQPNASGKPTTADEERLSS</sequence>
<organism evidence="2 3">
    <name type="scientific">Dyadobacter subterraneus</name>
    <dbReference type="NCBI Taxonomy" id="2773304"/>
    <lineage>
        <taxon>Bacteria</taxon>
        <taxon>Pseudomonadati</taxon>
        <taxon>Bacteroidota</taxon>
        <taxon>Cytophagia</taxon>
        <taxon>Cytophagales</taxon>
        <taxon>Spirosomataceae</taxon>
        <taxon>Dyadobacter</taxon>
    </lineage>
</organism>
<keyword evidence="3" id="KW-1185">Reference proteome</keyword>
<gene>
    <name evidence="2" type="ORF">IEE83_06990</name>
</gene>
<dbReference type="Proteomes" id="UP000634134">
    <property type="component" value="Unassembled WGS sequence"/>
</dbReference>
<comment type="caution">
    <text evidence="2">The sequence shown here is derived from an EMBL/GenBank/DDBJ whole genome shotgun (WGS) entry which is preliminary data.</text>
</comment>
<name>A0ABR9W830_9BACT</name>
<dbReference type="InterPro" id="IPR023393">
    <property type="entry name" value="START-like_dom_sf"/>
</dbReference>
<dbReference type="Gene3D" id="3.30.530.20">
    <property type="match status" value="1"/>
</dbReference>
<evidence type="ECO:0000313" key="2">
    <source>
        <dbReference type="EMBL" id="MBE9461623.1"/>
    </source>
</evidence>
<dbReference type="RefSeq" id="WP_194119890.1">
    <property type="nucleotide sequence ID" value="NZ_JACYGY010000001.1"/>
</dbReference>
<dbReference type="SUPFAM" id="SSF55961">
    <property type="entry name" value="Bet v1-like"/>
    <property type="match status" value="1"/>
</dbReference>
<feature type="region of interest" description="Disordered" evidence="1">
    <location>
        <begin position="140"/>
        <end position="160"/>
    </location>
</feature>
<evidence type="ECO:0000256" key="1">
    <source>
        <dbReference type="SAM" id="MobiDB-lite"/>
    </source>
</evidence>